<name>A0AAN6QAS8_9PEZI</name>
<sequence length="365" mass="38591">MRLLHLLLTGLTPLAAAEILGSWTISALTRQCNAQDTSCTYTMALTTSYLNSPHNDDATTCSFTVQPRQAQQQLEVSSAALAASRSDFSAAACAETGRYRLNGGWELDVDMAGDEFLTLVVTDTTRDAYAFFGFREAELMLSAATGEGVGGGGGAMENVKKMGDAYRVGSFGSDADGGHGAGVDGKDGSERVERIARGHRGVVNGGAARAGRRDLRLGGMVIGKARVGHGGQKRVGMGGRLAGRDAEEDKKEWQIKGLTWSPNGKPNTTDWVFSVLDSQTGQEANCSLSVSDNGPSASFYGVPCGRGDNANFRISWGYNGAADSAVMTACYAPNGTNAWFGYEQVSRNQQLGDSKKEPVYWTGCA</sequence>
<protein>
    <submittedName>
        <fullName evidence="2">Uncharacterized protein</fullName>
    </submittedName>
</protein>
<comment type="caution">
    <text evidence="2">The sequence shown here is derived from an EMBL/GenBank/DDBJ whole genome shotgun (WGS) entry which is preliminary data.</text>
</comment>
<evidence type="ECO:0000313" key="2">
    <source>
        <dbReference type="EMBL" id="KAK4103807.1"/>
    </source>
</evidence>
<dbReference type="AlphaFoldDB" id="A0AAN6QAS8"/>
<feature type="signal peptide" evidence="1">
    <location>
        <begin position="1"/>
        <end position="17"/>
    </location>
</feature>
<dbReference type="EMBL" id="MU863627">
    <property type="protein sequence ID" value="KAK4103807.1"/>
    <property type="molecule type" value="Genomic_DNA"/>
</dbReference>
<reference evidence="2" key="2">
    <citation type="submission" date="2023-05" db="EMBL/GenBank/DDBJ databases">
        <authorList>
            <consortium name="Lawrence Berkeley National Laboratory"/>
            <person name="Steindorff A."/>
            <person name="Hensen N."/>
            <person name="Bonometti L."/>
            <person name="Westerberg I."/>
            <person name="Brannstrom I.O."/>
            <person name="Guillou S."/>
            <person name="Cros-Aarteil S."/>
            <person name="Calhoun S."/>
            <person name="Haridas S."/>
            <person name="Kuo A."/>
            <person name="Mondo S."/>
            <person name="Pangilinan J."/>
            <person name="Riley R."/>
            <person name="Labutti K."/>
            <person name="Andreopoulos B."/>
            <person name="Lipzen A."/>
            <person name="Chen C."/>
            <person name="Yanf M."/>
            <person name="Daum C."/>
            <person name="Ng V."/>
            <person name="Clum A."/>
            <person name="Ohm R."/>
            <person name="Martin F."/>
            <person name="Silar P."/>
            <person name="Natvig D."/>
            <person name="Lalanne C."/>
            <person name="Gautier V."/>
            <person name="Ament-Velasquez S.L."/>
            <person name="Kruys A."/>
            <person name="Hutchinson M.I."/>
            <person name="Powell A.J."/>
            <person name="Barry K."/>
            <person name="Miller A.N."/>
            <person name="Grigoriev I.V."/>
            <person name="Debuchy R."/>
            <person name="Gladieux P."/>
            <person name="Thoren M.H."/>
            <person name="Johannesson H."/>
        </authorList>
    </citation>
    <scope>NUCLEOTIDE SEQUENCE</scope>
    <source>
        <strain evidence="2">CBS 757.83</strain>
    </source>
</reference>
<evidence type="ECO:0000256" key="1">
    <source>
        <dbReference type="SAM" id="SignalP"/>
    </source>
</evidence>
<accession>A0AAN6QAS8</accession>
<feature type="chain" id="PRO_5042984526" evidence="1">
    <location>
        <begin position="18"/>
        <end position="365"/>
    </location>
</feature>
<organism evidence="2 3">
    <name type="scientific">Parathielavia hyrcaniae</name>
    <dbReference type="NCBI Taxonomy" id="113614"/>
    <lineage>
        <taxon>Eukaryota</taxon>
        <taxon>Fungi</taxon>
        <taxon>Dikarya</taxon>
        <taxon>Ascomycota</taxon>
        <taxon>Pezizomycotina</taxon>
        <taxon>Sordariomycetes</taxon>
        <taxon>Sordariomycetidae</taxon>
        <taxon>Sordariales</taxon>
        <taxon>Chaetomiaceae</taxon>
        <taxon>Parathielavia</taxon>
    </lineage>
</organism>
<keyword evidence="3" id="KW-1185">Reference proteome</keyword>
<evidence type="ECO:0000313" key="3">
    <source>
        <dbReference type="Proteomes" id="UP001305647"/>
    </source>
</evidence>
<gene>
    <name evidence="2" type="ORF">N658DRAFT_504656</name>
</gene>
<keyword evidence="1" id="KW-0732">Signal</keyword>
<dbReference type="Proteomes" id="UP001305647">
    <property type="component" value="Unassembled WGS sequence"/>
</dbReference>
<reference evidence="2" key="1">
    <citation type="journal article" date="2023" name="Mol. Phylogenet. Evol.">
        <title>Genome-scale phylogeny and comparative genomics of the fungal order Sordariales.</title>
        <authorList>
            <person name="Hensen N."/>
            <person name="Bonometti L."/>
            <person name="Westerberg I."/>
            <person name="Brannstrom I.O."/>
            <person name="Guillou S."/>
            <person name="Cros-Aarteil S."/>
            <person name="Calhoun S."/>
            <person name="Haridas S."/>
            <person name="Kuo A."/>
            <person name="Mondo S."/>
            <person name="Pangilinan J."/>
            <person name="Riley R."/>
            <person name="LaButti K."/>
            <person name="Andreopoulos B."/>
            <person name="Lipzen A."/>
            <person name="Chen C."/>
            <person name="Yan M."/>
            <person name="Daum C."/>
            <person name="Ng V."/>
            <person name="Clum A."/>
            <person name="Steindorff A."/>
            <person name="Ohm R.A."/>
            <person name="Martin F."/>
            <person name="Silar P."/>
            <person name="Natvig D.O."/>
            <person name="Lalanne C."/>
            <person name="Gautier V."/>
            <person name="Ament-Velasquez S.L."/>
            <person name="Kruys A."/>
            <person name="Hutchinson M.I."/>
            <person name="Powell A.J."/>
            <person name="Barry K."/>
            <person name="Miller A.N."/>
            <person name="Grigoriev I.V."/>
            <person name="Debuchy R."/>
            <person name="Gladieux P."/>
            <person name="Hiltunen Thoren M."/>
            <person name="Johannesson H."/>
        </authorList>
    </citation>
    <scope>NUCLEOTIDE SEQUENCE</scope>
    <source>
        <strain evidence="2">CBS 757.83</strain>
    </source>
</reference>
<proteinExistence type="predicted"/>